<feature type="DNA-binding region" description="H-T-H motif" evidence="4">
    <location>
        <begin position="44"/>
        <end position="63"/>
    </location>
</feature>
<dbReference type="InterPro" id="IPR036271">
    <property type="entry name" value="Tet_transcr_reg_TetR-rel_C_sf"/>
</dbReference>
<keyword evidence="8" id="KW-1185">Reference proteome</keyword>
<evidence type="ECO:0000256" key="3">
    <source>
        <dbReference type="ARBA" id="ARBA00023163"/>
    </source>
</evidence>
<keyword evidence="2 4" id="KW-0238">DNA-binding</keyword>
<evidence type="ECO:0000313" key="8">
    <source>
        <dbReference type="Proteomes" id="UP000610966"/>
    </source>
</evidence>
<keyword evidence="3" id="KW-0804">Transcription</keyword>
<evidence type="ECO:0000256" key="2">
    <source>
        <dbReference type="ARBA" id="ARBA00023125"/>
    </source>
</evidence>
<sequence length="206" mass="22950">MNMRQTAEGTARPAGRPRSEKAEKAIVDATLDLLGEGIGVAELSIEAIAARAGVGKTTIYRRWSNKEDLVVDALATLKPPIPPLSGTSVRDDLVTYLRVLREESSHQRTRCIMNIAMSDSERHPRLAERFREIALEPRRTALRGVLRRGMETGELRADLDEEMAMAILSGAIMWYTKWHRSGVEPPEDVAERIVDEALTGFRASGW</sequence>
<dbReference type="InterPro" id="IPR050109">
    <property type="entry name" value="HTH-type_TetR-like_transc_reg"/>
</dbReference>
<keyword evidence="1" id="KW-0805">Transcription regulation</keyword>
<proteinExistence type="predicted"/>
<evidence type="ECO:0000256" key="5">
    <source>
        <dbReference type="SAM" id="MobiDB-lite"/>
    </source>
</evidence>
<dbReference type="InterPro" id="IPR011075">
    <property type="entry name" value="TetR_C"/>
</dbReference>
<name>A0A8J3R7S8_9ACTN</name>
<dbReference type="PANTHER" id="PTHR30055">
    <property type="entry name" value="HTH-TYPE TRANSCRIPTIONAL REGULATOR RUTR"/>
    <property type="match status" value="1"/>
</dbReference>
<dbReference type="InterPro" id="IPR001647">
    <property type="entry name" value="HTH_TetR"/>
</dbReference>
<dbReference type="Gene3D" id="1.10.10.60">
    <property type="entry name" value="Homeodomain-like"/>
    <property type="match status" value="1"/>
</dbReference>
<dbReference type="InterPro" id="IPR009057">
    <property type="entry name" value="Homeodomain-like_sf"/>
</dbReference>
<accession>A0A8J3R7S8</accession>
<dbReference type="SUPFAM" id="SSF46689">
    <property type="entry name" value="Homeodomain-like"/>
    <property type="match status" value="1"/>
</dbReference>
<evidence type="ECO:0000256" key="4">
    <source>
        <dbReference type="PROSITE-ProRule" id="PRU00335"/>
    </source>
</evidence>
<dbReference type="PANTHER" id="PTHR30055:SF148">
    <property type="entry name" value="TETR-FAMILY TRANSCRIPTIONAL REGULATOR"/>
    <property type="match status" value="1"/>
</dbReference>
<dbReference type="AlphaFoldDB" id="A0A8J3R7S8"/>
<dbReference type="Pfam" id="PF00440">
    <property type="entry name" value="TetR_N"/>
    <property type="match status" value="1"/>
</dbReference>
<reference evidence="7" key="1">
    <citation type="submission" date="2021-01" db="EMBL/GenBank/DDBJ databases">
        <title>Whole genome shotgun sequence of Sphaerimonospora thailandensis NBRC 107569.</title>
        <authorList>
            <person name="Komaki H."/>
            <person name="Tamura T."/>
        </authorList>
    </citation>
    <scope>NUCLEOTIDE SEQUENCE</scope>
    <source>
        <strain evidence="7">NBRC 107569</strain>
    </source>
</reference>
<feature type="domain" description="HTH tetR-type" evidence="6">
    <location>
        <begin position="20"/>
        <end position="81"/>
    </location>
</feature>
<dbReference type="Pfam" id="PF16859">
    <property type="entry name" value="TetR_C_11"/>
    <property type="match status" value="1"/>
</dbReference>
<protein>
    <submittedName>
        <fullName evidence="7">TetR family transcriptional regulator</fullName>
    </submittedName>
</protein>
<dbReference type="SUPFAM" id="SSF48498">
    <property type="entry name" value="Tetracyclin repressor-like, C-terminal domain"/>
    <property type="match status" value="1"/>
</dbReference>
<dbReference type="EMBL" id="BOOG01000027">
    <property type="protein sequence ID" value="GIH70901.1"/>
    <property type="molecule type" value="Genomic_DNA"/>
</dbReference>
<dbReference type="GO" id="GO:0003700">
    <property type="term" value="F:DNA-binding transcription factor activity"/>
    <property type="evidence" value="ECO:0007669"/>
    <property type="project" value="TreeGrafter"/>
</dbReference>
<dbReference type="PROSITE" id="PS01081">
    <property type="entry name" value="HTH_TETR_1"/>
    <property type="match status" value="1"/>
</dbReference>
<dbReference type="RefSeq" id="WP_239089702.1">
    <property type="nucleotide sequence ID" value="NZ_BOOG01000027.1"/>
</dbReference>
<organism evidence="7 8">
    <name type="scientific">Sphaerimonospora thailandensis</name>
    <dbReference type="NCBI Taxonomy" id="795644"/>
    <lineage>
        <taxon>Bacteria</taxon>
        <taxon>Bacillati</taxon>
        <taxon>Actinomycetota</taxon>
        <taxon>Actinomycetes</taxon>
        <taxon>Streptosporangiales</taxon>
        <taxon>Streptosporangiaceae</taxon>
        <taxon>Sphaerimonospora</taxon>
    </lineage>
</organism>
<gene>
    <name evidence="7" type="ORF">Mth01_31540</name>
</gene>
<evidence type="ECO:0000259" key="6">
    <source>
        <dbReference type="PROSITE" id="PS50977"/>
    </source>
</evidence>
<dbReference type="InterPro" id="IPR023772">
    <property type="entry name" value="DNA-bd_HTH_TetR-type_CS"/>
</dbReference>
<dbReference type="PROSITE" id="PS50977">
    <property type="entry name" value="HTH_TETR_2"/>
    <property type="match status" value="1"/>
</dbReference>
<evidence type="ECO:0000313" key="7">
    <source>
        <dbReference type="EMBL" id="GIH70901.1"/>
    </source>
</evidence>
<dbReference type="Proteomes" id="UP000610966">
    <property type="component" value="Unassembled WGS sequence"/>
</dbReference>
<evidence type="ECO:0000256" key="1">
    <source>
        <dbReference type="ARBA" id="ARBA00023015"/>
    </source>
</evidence>
<feature type="region of interest" description="Disordered" evidence="5">
    <location>
        <begin position="1"/>
        <end position="21"/>
    </location>
</feature>
<comment type="caution">
    <text evidence="7">The sequence shown here is derived from an EMBL/GenBank/DDBJ whole genome shotgun (WGS) entry which is preliminary data.</text>
</comment>
<dbReference type="Gene3D" id="1.10.357.10">
    <property type="entry name" value="Tetracycline Repressor, domain 2"/>
    <property type="match status" value="1"/>
</dbReference>
<dbReference type="GO" id="GO:0000976">
    <property type="term" value="F:transcription cis-regulatory region binding"/>
    <property type="evidence" value="ECO:0007669"/>
    <property type="project" value="TreeGrafter"/>
</dbReference>